<feature type="non-terminal residue" evidence="1">
    <location>
        <position position="1"/>
    </location>
</feature>
<dbReference type="Proteomes" id="UP001159428">
    <property type="component" value="Unassembled WGS sequence"/>
</dbReference>
<keyword evidence="2" id="KW-1185">Reference proteome</keyword>
<organism evidence="1 2">
    <name type="scientific">Pocillopora meandrina</name>
    <dbReference type="NCBI Taxonomy" id="46732"/>
    <lineage>
        <taxon>Eukaryota</taxon>
        <taxon>Metazoa</taxon>
        <taxon>Cnidaria</taxon>
        <taxon>Anthozoa</taxon>
        <taxon>Hexacorallia</taxon>
        <taxon>Scleractinia</taxon>
        <taxon>Astrocoeniina</taxon>
        <taxon>Pocilloporidae</taxon>
        <taxon>Pocillopora</taxon>
    </lineage>
</organism>
<reference evidence="1 2" key="1">
    <citation type="submission" date="2022-05" db="EMBL/GenBank/DDBJ databases">
        <authorList>
            <consortium name="Genoscope - CEA"/>
            <person name="William W."/>
        </authorList>
    </citation>
    <scope>NUCLEOTIDE SEQUENCE [LARGE SCALE GENOMIC DNA]</scope>
</reference>
<dbReference type="EMBL" id="CALNXJ010000026">
    <property type="protein sequence ID" value="CAH3132204.1"/>
    <property type="molecule type" value="Genomic_DNA"/>
</dbReference>
<sequence>TSSEGNVKRVSKPQKRAARVILDATDELNLRKSSLIFRRIKDEKSYPSCITKLLTKNSD</sequence>
<comment type="caution">
    <text evidence="1">The sequence shown here is derived from an EMBL/GenBank/DDBJ whole genome shotgun (WGS) entry which is preliminary data.</text>
</comment>
<gene>
    <name evidence="1" type="ORF">PMEA_00014557</name>
</gene>
<feature type="non-terminal residue" evidence="1">
    <location>
        <position position="59"/>
    </location>
</feature>
<accession>A0AAU9X099</accession>
<protein>
    <submittedName>
        <fullName evidence="1">Uncharacterized protein</fullName>
    </submittedName>
</protein>
<dbReference type="AlphaFoldDB" id="A0AAU9X099"/>
<name>A0AAU9X099_9CNID</name>
<evidence type="ECO:0000313" key="1">
    <source>
        <dbReference type="EMBL" id="CAH3132204.1"/>
    </source>
</evidence>
<proteinExistence type="predicted"/>
<evidence type="ECO:0000313" key="2">
    <source>
        <dbReference type="Proteomes" id="UP001159428"/>
    </source>
</evidence>